<organism evidence="6 7">
    <name type="scientific">Fomitopsis schrenkii</name>
    <name type="common">Brown rot fungus</name>
    <dbReference type="NCBI Taxonomy" id="2126942"/>
    <lineage>
        <taxon>Eukaryota</taxon>
        <taxon>Fungi</taxon>
        <taxon>Dikarya</taxon>
        <taxon>Basidiomycota</taxon>
        <taxon>Agaricomycotina</taxon>
        <taxon>Agaricomycetes</taxon>
        <taxon>Polyporales</taxon>
        <taxon>Fomitopsis</taxon>
    </lineage>
</organism>
<dbReference type="Gene3D" id="3.20.20.140">
    <property type="entry name" value="Metal-dependent hydrolases"/>
    <property type="match status" value="1"/>
</dbReference>
<proteinExistence type="predicted"/>
<dbReference type="Pfam" id="PF01979">
    <property type="entry name" value="Amidohydro_1"/>
    <property type="match status" value="1"/>
</dbReference>
<dbReference type="STRING" id="743788.S8DUG2"/>
<comment type="cofactor">
    <cofactor evidence="1">
        <name>Zn(2+)</name>
        <dbReference type="ChEBI" id="CHEBI:29105"/>
    </cofactor>
</comment>
<keyword evidence="4" id="KW-0862">Zinc</keyword>
<dbReference type="InterPro" id="IPR051607">
    <property type="entry name" value="Metallo-dep_hydrolases"/>
</dbReference>
<evidence type="ECO:0000256" key="1">
    <source>
        <dbReference type="ARBA" id="ARBA00001947"/>
    </source>
</evidence>
<dbReference type="OrthoDB" id="194468at2759"/>
<dbReference type="Gene3D" id="2.30.40.10">
    <property type="entry name" value="Urease, subunit C, domain 1"/>
    <property type="match status" value="1"/>
</dbReference>
<dbReference type="InterPro" id="IPR032466">
    <property type="entry name" value="Metal_Hydrolase"/>
</dbReference>
<reference evidence="6 7" key="1">
    <citation type="journal article" date="2012" name="Science">
        <title>The Paleozoic origin of enzymatic lignin decomposition reconstructed from 31 fungal genomes.</title>
        <authorList>
            <person name="Floudas D."/>
            <person name="Binder M."/>
            <person name="Riley R."/>
            <person name="Barry K."/>
            <person name="Blanchette R.A."/>
            <person name="Henrissat B."/>
            <person name="Martinez A.T."/>
            <person name="Otillar R."/>
            <person name="Spatafora J.W."/>
            <person name="Yadav J.S."/>
            <person name="Aerts A."/>
            <person name="Benoit I."/>
            <person name="Boyd A."/>
            <person name="Carlson A."/>
            <person name="Copeland A."/>
            <person name="Coutinho P.M."/>
            <person name="de Vries R.P."/>
            <person name="Ferreira P."/>
            <person name="Findley K."/>
            <person name="Foster B."/>
            <person name="Gaskell J."/>
            <person name="Glotzer D."/>
            <person name="Gorecki P."/>
            <person name="Heitman J."/>
            <person name="Hesse C."/>
            <person name="Hori C."/>
            <person name="Igarashi K."/>
            <person name="Jurgens J.A."/>
            <person name="Kallen N."/>
            <person name="Kersten P."/>
            <person name="Kohler A."/>
            <person name="Kuees U."/>
            <person name="Kumar T.K.A."/>
            <person name="Kuo A."/>
            <person name="LaButti K."/>
            <person name="Larrondo L.F."/>
            <person name="Lindquist E."/>
            <person name="Ling A."/>
            <person name="Lombard V."/>
            <person name="Lucas S."/>
            <person name="Lundell T."/>
            <person name="Martin R."/>
            <person name="McLaughlin D.J."/>
            <person name="Morgenstern I."/>
            <person name="Morin E."/>
            <person name="Murat C."/>
            <person name="Nagy L.G."/>
            <person name="Nolan M."/>
            <person name="Ohm R.A."/>
            <person name="Patyshakuliyeva A."/>
            <person name="Rokas A."/>
            <person name="Ruiz-Duenas F.J."/>
            <person name="Sabat G."/>
            <person name="Salamov A."/>
            <person name="Samejima M."/>
            <person name="Schmutz J."/>
            <person name="Slot J.C."/>
            <person name="St John F."/>
            <person name="Stenlid J."/>
            <person name="Sun H."/>
            <person name="Sun S."/>
            <person name="Syed K."/>
            <person name="Tsang A."/>
            <person name="Wiebenga A."/>
            <person name="Young D."/>
            <person name="Pisabarro A."/>
            <person name="Eastwood D.C."/>
            <person name="Martin F."/>
            <person name="Cullen D."/>
            <person name="Grigoriev I.V."/>
            <person name="Hibbett D.S."/>
        </authorList>
    </citation>
    <scope>NUCLEOTIDE SEQUENCE</scope>
    <source>
        <strain evidence="7">FP-58527</strain>
    </source>
</reference>
<dbReference type="SUPFAM" id="SSF51556">
    <property type="entry name" value="Metallo-dependent hydrolases"/>
    <property type="match status" value="1"/>
</dbReference>
<dbReference type="GO" id="GO:0046098">
    <property type="term" value="P:guanine metabolic process"/>
    <property type="evidence" value="ECO:0007669"/>
    <property type="project" value="TreeGrafter"/>
</dbReference>
<evidence type="ECO:0000256" key="2">
    <source>
        <dbReference type="ARBA" id="ARBA00022723"/>
    </source>
</evidence>
<evidence type="ECO:0000256" key="3">
    <source>
        <dbReference type="ARBA" id="ARBA00022801"/>
    </source>
</evidence>
<keyword evidence="7" id="KW-1185">Reference proteome</keyword>
<dbReference type="EMBL" id="KE504183">
    <property type="protein sequence ID" value="EPS96796.1"/>
    <property type="molecule type" value="Genomic_DNA"/>
</dbReference>
<dbReference type="InterPro" id="IPR006680">
    <property type="entry name" value="Amidohydro-rel"/>
</dbReference>
<evidence type="ECO:0000313" key="7">
    <source>
        <dbReference type="Proteomes" id="UP000015241"/>
    </source>
</evidence>
<keyword evidence="3" id="KW-0378">Hydrolase</keyword>
<dbReference type="GO" id="GO:0008892">
    <property type="term" value="F:guanine deaminase activity"/>
    <property type="evidence" value="ECO:0007669"/>
    <property type="project" value="TreeGrafter"/>
</dbReference>
<evidence type="ECO:0000256" key="4">
    <source>
        <dbReference type="ARBA" id="ARBA00022833"/>
    </source>
</evidence>
<evidence type="ECO:0000259" key="5">
    <source>
        <dbReference type="Pfam" id="PF01979"/>
    </source>
</evidence>
<dbReference type="eggNOG" id="KOG3968">
    <property type="taxonomic scope" value="Eukaryota"/>
</dbReference>
<evidence type="ECO:0000313" key="6">
    <source>
        <dbReference type="EMBL" id="EPS96796.1"/>
    </source>
</evidence>
<sequence length="507" mass="54670">MPRLFYGALITPDALTKYRALPHALLCVADDGEIAWREDDVPSGRLQDVLAKRGLVDDPSVEFVQLKLGEFLMPGFVDTHTHGPQVPNIGSGQQHELLDWLKEVTFPMEARFADLNFARTAYETAVRRIINCGTTTCCYYGTLHLDATKLLADIVHTHGQRAFVGKCNMNRDCPKDYIEPSTAESMTATRAVIQHIRSLPPSSPASKPPLVQPILTPRFAISCTNDLMIELGELVCSDLTLAIQTHISENAAEIARTKQLFNVNTLPPPPDGPDEVVIKRARGTYAGVYDAYGLLRYNTILAHGVHLEAAEMELIKARQAGVSHCPTSNFNLRSGCAKVGALLDKGIKVGLGTDVSGGFSPSILRAVQDASICSKVVAMSAPNAPPSGFADRQLSVPTLFYLATRGGAEVCGLGARIGQLTPGRAFDALVVSTRTDAGNPAVWGADLDVRVHVGASGGEPGHEGGRGKTETEELEGMLERFLFCGDDRNIRRVYVQGKLVGGKECEV</sequence>
<feature type="domain" description="Amidohydrolase-related" evidence="5">
    <location>
        <begin position="71"/>
        <end position="500"/>
    </location>
</feature>
<name>S8DUG2_FOMSC</name>
<dbReference type="InterPro" id="IPR011059">
    <property type="entry name" value="Metal-dep_hydrolase_composite"/>
</dbReference>
<dbReference type="Proteomes" id="UP000015241">
    <property type="component" value="Unassembled WGS sequence"/>
</dbReference>
<dbReference type="FunCoup" id="S8DUG2">
    <property type="interactions" value="288"/>
</dbReference>
<protein>
    <recommendedName>
        <fullName evidence="5">Amidohydrolase-related domain-containing protein</fullName>
    </recommendedName>
</protein>
<dbReference type="AlphaFoldDB" id="S8DUG2"/>
<accession>S8DUG2</accession>
<dbReference type="GO" id="GO:0005829">
    <property type="term" value="C:cytosol"/>
    <property type="evidence" value="ECO:0007669"/>
    <property type="project" value="TreeGrafter"/>
</dbReference>
<dbReference type="InParanoid" id="S8DUG2"/>
<keyword evidence="2" id="KW-0479">Metal-binding</keyword>
<dbReference type="PANTHER" id="PTHR11271:SF6">
    <property type="entry name" value="GUANINE DEAMINASE"/>
    <property type="match status" value="1"/>
</dbReference>
<dbReference type="PANTHER" id="PTHR11271">
    <property type="entry name" value="GUANINE DEAMINASE"/>
    <property type="match status" value="1"/>
</dbReference>
<dbReference type="HOGENOM" id="CLU_012358_0_1_1"/>
<dbReference type="GO" id="GO:0008270">
    <property type="term" value="F:zinc ion binding"/>
    <property type="evidence" value="ECO:0007669"/>
    <property type="project" value="TreeGrafter"/>
</dbReference>
<gene>
    <name evidence="6" type="ORF">FOMPIDRAFT_1025226</name>
</gene>